<dbReference type="EMBL" id="JBHRTA010000038">
    <property type="protein sequence ID" value="MFC3199281.1"/>
    <property type="molecule type" value="Genomic_DNA"/>
</dbReference>
<proteinExistence type="predicted"/>
<dbReference type="Proteomes" id="UP001595526">
    <property type="component" value="Unassembled WGS sequence"/>
</dbReference>
<comment type="caution">
    <text evidence="1">The sequence shown here is derived from an EMBL/GenBank/DDBJ whole genome shotgun (WGS) entry which is preliminary data.</text>
</comment>
<reference evidence="2" key="1">
    <citation type="journal article" date="2019" name="Int. J. Syst. Evol. Microbiol.">
        <title>The Global Catalogue of Microorganisms (GCM) 10K type strain sequencing project: providing services to taxonomists for standard genome sequencing and annotation.</title>
        <authorList>
            <consortium name="The Broad Institute Genomics Platform"/>
            <consortium name="The Broad Institute Genome Sequencing Center for Infectious Disease"/>
            <person name="Wu L."/>
            <person name="Ma J."/>
        </authorList>
    </citation>
    <scope>NUCLEOTIDE SEQUENCE [LARGE SCALE GENOMIC DNA]</scope>
    <source>
        <strain evidence="2">KCTC 52416</strain>
    </source>
</reference>
<keyword evidence="2" id="KW-1185">Reference proteome</keyword>
<dbReference type="PROSITE" id="PS51257">
    <property type="entry name" value="PROKAR_LIPOPROTEIN"/>
    <property type="match status" value="1"/>
</dbReference>
<protein>
    <recommendedName>
        <fullName evidence="3">DUF4142 domain-containing protein</fullName>
    </recommendedName>
</protein>
<evidence type="ECO:0008006" key="3">
    <source>
        <dbReference type="Google" id="ProtNLM"/>
    </source>
</evidence>
<organism evidence="1 2">
    <name type="scientific">Parapedobacter deserti</name>
    <dbReference type="NCBI Taxonomy" id="1912957"/>
    <lineage>
        <taxon>Bacteria</taxon>
        <taxon>Pseudomonadati</taxon>
        <taxon>Bacteroidota</taxon>
        <taxon>Sphingobacteriia</taxon>
        <taxon>Sphingobacteriales</taxon>
        <taxon>Sphingobacteriaceae</taxon>
        <taxon>Parapedobacter</taxon>
    </lineage>
</organism>
<evidence type="ECO:0000313" key="1">
    <source>
        <dbReference type="EMBL" id="MFC3199281.1"/>
    </source>
</evidence>
<evidence type="ECO:0000313" key="2">
    <source>
        <dbReference type="Proteomes" id="UP001595526"/>
    </source>
</evidence>
<sequence length="185" mass="20473">MKLRNTFFVAASLAVLAFGSCRQHPGESVSRDILYYSATRIDTEGYVFFKSVHAKVVQETQLAKEVQSAQASPKAKEIAAKVIDTYQGVASDLESYAREHYVVLPDAATPPFSVPHHFHPDSLGSFNSEAYIAHVQHEQEGILEQFGRAERNTAKSLRSYAKEKLPAVRELFVLAGGQEDQGAHH</sequence>
<gene>
    <name evidence="1" type="ORF">ACFOET_16785</name>
</gene>
<name>A0ABV7JT45_9SPHI</name>
<dbReference type="RefSeq" id="WP_379024738.1">
    <property type="nucleotide sequence ID" value="NZ_JBHRTA010000038.1"/>
</dbReference>
<accession>A0ABV7JT45</accession>